<name>A0A060PYU7_HELPX</name>
<evidence type="ECO:0000256" key="4">
    <source>
        <dbReference type="ARBA" id="ARBA00022605"/>
    </source>
</evidence>
<dbReference type="RefSeq" id="WP_041049845.1">
    <property type="nucleotide sequence ID" value="NZ_AP014523.1"/>
</dbReference>
<dbReference type="InterPro" id="IPR002028">
    <property type="entry name" value="Trp_synthase_suA"/>
</dbReference>
<evidence type="ECO:0000256" key="3">
    <source>
        <dbReference type="ARBA" id="ARBA00011270"/>
    </source>
</evidence>
<dbReference type="HAMAP" id="MF_00131">
    <property type="entry name" value="Trp_synth_alpha"/>
    <property type="match status" value="1"/>
</dbReference>
<sequence>MRYQNMFETLKKQDKMAFIPFVTLGDPNYEWSFEIIKTLIASGVNALELGFAFSDPVADGITIQASHLRALKHASMAKNFQLLKKIRDYNHDIPIGLLAYANLIFSYGVDGFYAQIKECGIDSVLIADMPLIEKELVIKSAQKHQIKQIFIASPNASSKDLEQVATHSQGYIYTLARSGVTGASRILENDASAIIKTLKTFSPTPALLGFGISQKEHITNAKGMGADGVICGSALVKIIEENLNNENAMLEKIKGFIGGMIF</sequence>
<comment type="function">
    <text evidence="1 9">The alpha subunit is responsible for the aldol cleavage of indoleglycerol phosphate to indole and glyceraldehyde 3-phosphate.</text>
</comment>
<dbReference type="UniPathway" id="UPA00035">
    <property type="reaction ID" value="UER00044"/>
</dbReference>
<dbReference type="GO" id="GO:0004834">
    <property type="term" value="F:tryptophan synthase activity"/>
    <property type="evidence" value="ECO:0007669"/>
    <property type="project" value="UniProtKB-UniRule"/>
</dbReference>
<dbReference type="AlphaFoldDB" id="A0A060PYU7"/>
<keyword evidence="7 9" id="KW-0456">Lyase</keyword>
<dbReference type="InterPro" id="IPR013785">
    <property type="entry name" value="Aldolase_TIM"/>
</dbReference>
<dbReference type="HOGENOM" id="CLU_016734_0_4_7"/>
<gene>
    <name evidence="9" type="primary">trpA</name>
    <name evidence="11" type="ORF">NY40_0268</name>
</gene>
<accession>A0A060PYU7</accession>
<dbReference type="Gene3D" id="3.20.20.70">
    <property type="entry name" value="Aldolase class I"/>
    <property type="match status" value="1"/>
</dbReference>
<reference evidence="11 12" key="1">
    <citation type="submission" date="2013-11" db="EMBL/GenBank/DDBJ databases">
        <title>Estimation of Helicobacter pylori bacteriophage ecology using H. pylori isolates.</title>
        <authorList>
            <person name="Uchiyama J."/>
            <person name="Takemura-Uchiyama I."/>
            <person name="Ujihara T."/>
            <person name="Matsuzaki S."/>
        </authorList>
    </citation>
    <scope>NUCLEOTIDE SEQUENCE [LARGE SCALE GENOMIC DNA]</scope>
    <source>
        <strain evidence="11 12">NY40</strain>
    </source>
</reference>
<dbReference type="PANTHER" id="PTHR43406:SF1">
    <property type="entry name" value="TRYPTOPHAN SYNTHASE ALPHA CHAIN, CHLOROPLASTIC"/>
    <property type="match status" value="1"/>
</dbReference>
<comment type="subunit">
    <text evidence="3 9">Tetramer of two alpha and two beta chains.</text>
</comment>
<comment type="pathway">
    <text evidence="2 9">Amino-acid biosynthesis; L-tryptophan biosynthesis; L-tryptophan from chorismate: step 5/5.</text>
</comment>
<feature type="active site" description="Proton acceptor" evidence="9">
    <location>
        <position position="48"/>
    </location>
</feature>
<evidence type="ECO:0000256" key="1">
    <source>
        <dbReference type="ARBA" id="ARBA00003365"/>
    </source>
</evidence>
<proteinExistence type="inferred from homology"/>
<evidence type="ECO:0000256" key="2">
    <source>
        <dbReference type="ARBA" id="ARBA00004733"/>
    </source>
</evidence>
<dbReference type="FunFam" id="3.20.20.70:FF:000037">
    <property type="entry name" value="Tryptophan synthase alpha chain"/>
    <property type="match status" value="1"/>
</dbReference>
<evidence type="ECO:0000256" key="9">
    <source>
        <dbReference type="HAMAP-Rule" id="MF_00131"/>
    </source>
</evidence>
<evidence type="ECO:0000256" key="5">
    <source>
        <dbReference type="ARBA" id="ARBA00022822"/>
    </source>
</evidence>
<evidence type="ECO:0000313" key="12">
    <source>
        <dbReference type="Proteomes" id="UP000031662"/>
    </source>
</evidence>
<dbReference type="GO" id="GO:0005829">
    <property type="term" value="C:cytosol"/>
    <property type="evidence" value="ECO:0007669"/>
    <property type="project" value="TreeGrafter"/>
</dbReference>
<dbReference type="EC" id="4.2.1.20" evidence="9"/>
<organism evidence="11 12">
    <name type="scientific">Helicobacter pylori NY40</name>
    <dbReference type="NCBI Taxonomy" id="1426844"/>
    <lineage>
        <taxon>Bacteria</taxon>
        <taxon>Pseudomonadati</taxon>
        <taxon>Campylobacterota</taxon>
        <taxon>Epsilonproteobacteria</taxon>
        <taxon>Campylobacterales</taxon>
        <taxon>Helicobacteraceae</taxon>
        <taxon>Helicobacter</taxon>
    </lineage>
</organism>
<feature type="active site" description="Proton acceptor" evidence="9">
    <location>
        <position position="59"/>
    </location>
</feature>
<keyword evidence="6 9" id="KW-0057">Aromatic amino acid biosynthesis</keyword>
<keyword evidence="4 9" id="KW-0028">Amino-acid biosynthesis</keyword>
<dbReference type="PANTHER" id="PTHR43406">
    <property type="entry name" value="TRYPTOPHAN SYNTHASE, ALPHA CHAIN"/>
    <property type="match status" value="1"/>
</dbReference>
<evidence type="ECO:0000256" key="7">
    <source>
        <dbReference type="ARBA" id="ARBA00023239"/>
    </source>
</evidence>
<dbReference type="NCBIfam" id="TIGR00262">
    <property type="entry name" value="trpA"/>
    <property type="match status" value="1"/>
</dbReference>
<dbReference type="CDD" id="cd04724">
    <property type="entry name" value="Tryptophan_synthase_alpha"/>
    <property type="match status" value="1"/>
</dbReference>
<dbReference type="Pfam" id="PF00290">
    <property type="entry name" value="Trp_syntA"/>
    <property type="match status" value="1"/>
</dbReference>
<dbReference type="PROSITE" id="PS00167">
    <property type="entry name" value="TRP_SYNTHASE_ALPHA"/>
    <property type="match status" value="1"/>
</dbReference>
<comment type="similarity">
    <text evidence="9 10">Belongs to the TrpA family.</text>
</comment>
<evidence type="ECO:0000256" key="8">
    <source>
        <dbReference type="ARBA" id="ARBA00049047"/>
    </source>
</evidence>
<keyword evidence="5 9" id="KW-0822">Tryptophan biosynthesis</keyword>
<evidence type="ECO:0000256" key="6">
    <source>
        <dbReference type="ARBA" id="ARBA00023141"/>
    </source>
</evidence>
<dbReference type="EMBL" id="AP014523">
    <property type="protein sequence ID" value="BAO97291.1"/>
    <property type="molecule type" value="Genomic_DNA"/>
</dbReference>
<comment type="catalytic activity">
    <reaction evidence="8 9">
        <text>(1S,2R)-1-C-(indol-3-yl)glycerol 3-phosphate + L-serine = D-glyceraldehyde 3-phosphate + L-tryptophan + H2O</text>
        <dbReference type="Rhea" id="RHEA:10532"/>
        <dbReference type="ChEBI" id="CHEBI:15377"/>
        <dbReference type="ChEBI" id="CHEBI:33384"/>
        <dbReference type="ChEBI" id="CHEBI:57912"/>
        <dbReference type="ChEBI" id="CHEBI:58866"/>
        <dbReference type="ChEBI" id="CHEBI:59776"/>
        <dbReference type="EC" id="4.2.1.20"/>
    </reaction>
</comment>
<evidence type="ECO:0000313" key="11">
    <source>
        <dbReference type="EMBL" id="BAO97291.1"/>
    </source>
</evidence>
<dbReference type="InterPro" id="IPR011060">
    <property type="entry name" value="RibuloseP-bd_barrel"/>
</dbReference>
<dbReference type="Proteomes" id="UP000031662">
    <property type="component" value="Chromosome"/>
</dbReference>
<dbReference type="InterPro" id="IPR018204">
    <property type="entry name" value="Trp_synthase_alpha_AS"/>
</dbReference>
<protein>
    <recommendedName>
        <fullName evidence="9">Tryptophan synthase alpha chain</fullName>
        <ecNumber evidence="9">4.2.1.20</ecNumber>
    </recommendedName>
</protein>
<dbReference type="SUPFAM" id="SSF51366">
    <property type="entry name" value="Ribulose-phoshate binding barrel"/>
    <property type="match status" value="1"/>
</dbReference>
<evidence type="ECO:0000256" key="10">
    <source>
        <dbReference type="RuleBase" id="RU003662"/>
    </source>
</evidence>